<organism evidence="4 5">
    <name type="scientific">Ottowia thiooxydans</name>
    <dbReference type="NCBI Taxonomy" id="219182"/>
    <lineage>
        <taxon>Bacteria</taxon>
        <taxon>Pseudomonadati</taxon>
        <taxon>Pseudomonadota</taxon>
        <taxon>Betaproteobacteria</taxon>
        <taxon>Burkholderiales</taxon>
        <taxon>Comamonadaceae</taxon>
        <taxon>Ottowia</taxon>
    </lineage>
</organism>
<dbReference type="SUPFAM" id="SSF49764">
    <property type="entry name" value="HSP20-like chaperones"/>
    <property type="match status" value="1"/>
</dbReference>
<dbReference type="InterPro" id="IPR002068">
    <property type="entry name" value="A-crystallin/Hsp20_dom"/>
</dbReference>
<protein>
    <submittedName>
        <fullName evidence="4">HSP20 family protein</fullName>
    </submittedName>
</protein>
<evidence type="ECO:0000259" key="3">
    <source>
        <dbReference type="PROSITE" id="PS01031"/>
    </source>
</evidence>
<gene>
    <name evidence="4" type="ORF">ABIE13_001725</name>
</gene>
<reference evidence="4 5" key="1">
    <citation type="submission" date="2024-06" db="EMBL/GenBank/DDBJ databases">
        <title>Sorghum-associated microbial communities from plants grown in Nebraska, USA.</title>
        <authorList>
            <person name="Schachtman D."/>
        </authorList>
    </citation>
    <scope>NUCLEOTIDE SEQUENCE [LARGE SCALE GENOMIC DNA]</scope>
    <source>
        <strain evidence="4 5">2709</strain>
    </source>
</reference>
<dbReference type="EMBL" id="JBEPSH010000003">
    <property type="protein sequence ID" value="MET4576616.1"/>
    <property type="molecule type" value="Genomic_DNA"/>
</dbReference>
<name>A0ABV2Q6F3_9BURK</name>
<comment type="caution">
    <text evidence="4">The sequence shown here is derived from an EMBL/GenBank/DDBJ whole genome shotgun (WGS) entry which is preliminary data.</text>
</comment>
<accession>A0ABV2Q6F3</accession>
<sequence length="125" mass="13475">MFITAAPAVRRSAYGPALRSLDRFLDEAFTTARSASGVKFSEDESSWTLVLDVPGVSREQLNIAIDAQNVKIETVEGAPRQYKKAYEFPQNVDAAASTAKLENGVLTLTLAKFAPAAKAVTLNIN</sequence>
<evidence type="ECO:0000256" key="2">
    <source>
        <dbReference type="RuleBase" id="RU003616"/>
    </source>
</evidence>
<dbReference type="PROSITE" id="PS01031">
    <property type="entry name" value="SHSP"/>
    <property type="match status" value="1"/>
</dbReference>
<dbReference type="Proteomes" id="UP001549320">
    <property type="component" value="Unassembled WGS sequence"/>
</dbReference>
<dbReference type="Gene3D" id="2.60.40.790">
    <property type="match status" value="1"/>
</dbReference>
<keyword evidence="5" id="KW-1185">Reference proteome</keyword>
<evidence type="ECO:0000313" key="5">
    <source>
        <dbReference type="Proteomes" id="UP001549320"/>
    </source>
</evidence>
<dbReference type="InterPro" id="IPR008978">
    <property type="entry name" value="HSP20-like_chaperone"/>
</dbReference>
<comment type="similarity">
    <text evidence="1 2">Belongs to the small heat shock protein (HSP20) family.</text>
</comment>
<dbReference type="Pfam" id="PF00011">
    <property type="entry name" value="HSP20"/>
    <property type="match status" value="1"/>
</dbReference>
<evidence type="ECO:0000256" key="1">
    <source>
        <dbReference type="PROSITE-ProRule" id="PRU00285"/>
    </source>
</evidence>
<feature type="domain" description="SHSP" evidence="3">
    <location>
        <begin position="29"/>
        <end position="125"/>
    </location>
</feature>
<proteinExistence type="inferred from homology"/>
<dbReference type="CDD" id="cd00298">
    <property type="entry name" value="ACD_sHsps_p23-like"/>
    <property type="match status" value="1"/>
</dbReference>
<evidence type="ECO:0000313" key="4">
    <source>
        <dbReference type="EMBL" id="MET4576616.1"/>
    </source>
</evidence>